<dbReference type="AlphaFoldDB" id="A0A0F3QFZ1"/>
<comment type="caution">
    <text evidence="3">The sequence shown here is derived from an EMBL/GenBank/DDBJ whole genome shotgun (WGS) entry which is preliminary data.</text>
</comment>
<dbReference type="RefSeq" id="WP_012151683.1">
    <property type="nucleotide sequence ID" value="NZ_LAOJ01000001.1"/>
</dbReference>
<protein>
    <submittedName>
        <fullName evidence="3">Bacterial PH domain protein</fullName>
    </submittedName>
</protein>
<feature type="transmembrane region" description="Helical" evidence="1">
    <location>
        <begin position="39"/>
        <end position="60"/>
    </location>
</feature>
<evidence type="ECO:0000259" key="2">
    <source>
        <dbReference type="Pfam" id="PF03703"/>
    </source>
</evidence>
<evidence type="ECO:0000313" key="4">
    <source>
        <dbReference type="Proteomes" id="UP000033689"/>
    </source>
</evidence>
<dbReference type="PATRIC" id="fig|1359194.3.peg.109"/>
<feature type="transmembrane region" description="Helical" evidence="1">
    <location>
        <begin position="12"/>
        <end position="33"/>
    </location>
</feature>
<keyword evidence="1" id="KW-0812">Transmembrane</keyword>
<sequence>MQVLKPKINTRYCSICAGLLFILYFVIFTQLGISLNGLIVLYLAITTFTILGVKIFFHWIEYSIDEYKVSKINNFITYERVDIRYQDIKEVNLKIGLLQRFCNLGTISMLSNATIEKAGITFFNVENPLEIYQEIQNRIDQCKKVNN</sequence>
<gene>
    <name evidence="3" type="ORF">RBEMOGI_0110</name>
</gene>
<name>A0A0F3QFZ1_RICBE</name>
<dbReference type="Proteomes" id="UP000033689">
    <property type="component" value="Unassembled WGS sequence"/>
</dbReference>
<keyword evidence="1" id="KW-0472">Membrane</keyword>
<reference evidence="3 4" key="1">
    <citation type="submission" date="2015-02" db="EMBL/GenBank/DDBJ databases">
        <title>Genome Sequencing of Rickettsiales.</title>
        <authorList>
            <person name="Daugherty S.C."/>
            <person name="Su Q."/>
            <person name="Abolude K."/>
            <person name="Beier-Sexton M."/>
            <person name="Carlyon J.A."/>
            <person name="Carter R."/>
            <person name="Day N.P."/>
            <person name="Dumler S.J."/>
            <person name="Dyachenko V."/>
            <person name="Godinez A."/>
            <person name="Kurtti T.J."/>
            <person name="Lichay M."/>
            <person name="Mullins K.E."/>
            <person name="Ott S."/>
            <person name="Pappas-Brown V."/>
            <person name="Paris D.H."/>
            <person name="Patel P."/>
            <person name="Richards A.L."/>
            <person name="Sadzewicz L."/>
            <person name="Sears K."/>
            <person name="Seidman D."/>
            <person name="Sengamalay N."/>
            <person name="Stenos J."/>
            <person name="Tallon L.J."/>
            <person name="Vincent G."/>
            <person name="Fraser C.M."/>
            <person name="Munderloh U."/>
            <person name="Dunning-Hotopp J.C."/>
        </authorList>
    </citation>
    <scope>NUCLEOTIDE SEQUENCE [LARGE SCALE GENOMIC DNA]</scope>
    <source>
        <strain evidence="3 4">RML Mogi</strain>
    </source>
</reference>
<evidence type="ECO:0000256" key="1">
    <source>
        <dbReference type="SAM" id="Phobius"/>
    </source>
</evidence>
<accession>A0A0F3QFZ1</accession>
<proteinExistence type="predicted"/>
<feature type="domain" description="YdbS-like PH" evidence="2">
    <location>
        <begin position="60"/>
        <end position="135"/>
    </location>
</feature>
<dbReference type="Pfam" id="PF03703">
    <property type="entry name" value="bPH_2"/>
    <property type="match status" value="1"/>
</dbReference>
<keyword evidence="1" id="KW-1133">Transmembrane helix</keyword>
<dbReference type="EMBL" id="LAOJ01000001">
    <property type="protein sequence ID" value="KJV91505.1"/>
    <property type="molecule type" value="Genomic_DNA"/>
</dbReference>
<dbReference type="InterPro" id="IPR005182">
    <property type="entry name" value="YdbS-like_PH"/>
</dbReference>
<evidence type="ECO:0000313" key="3">
    <source>
        <dbReference type="EMBL" id="KJV91505.1"/>
    </source>
</evidence>
<organism evidence="3 4">
    <name type="scientific">Rickettsia bellii str. RML Mogi</name>
    <dbReference type="NCBI Taxonomy" id="1359194"/>
    <lineage>
        <taxon>Bacteria</taxon>
        <taxon>Pseudomonadati</taxon>
        <taxon>Pseudomonadota</taxon>
        <taxon>Alphaproteobacteria</taxon>
        <taxon>Rickettsiales</taxon>
        <taxon>Rickettsiaceae</taxon>
        <taxon>Rickettsieae</taxon>
        <taxon>Rickettsia</taxon>
        <taxon>belli group</taxon>
    </lineage>
</organism>